<sequence>MPGTQKVTKSSSLGSMKGGPTTPLIMDQDDIIALTQNVKNFSDALAKLKTTFTEKIGENSYFNTQALDSNVPQVKNMFKARFQLCAALATASTQGAEN</sequence>
<feature type="compositionally biased region" description="Polar residues" evidence="1">
    <location>
        <begin position="1"/>
        <end position="14"/>
    </location>
</feature>
<evidence type="ECO:0000313" key="2">
    <source>
        <dbReference type="EMBL" id="KAK6171908.1"/>
    </source>
</evidence>
<dbReference type="EMBL" id="JAZGQO010000013">
    <property type="protein sequence ID" value="KAK6171908.1"/>
    <property type="molecule type" value="Genomic_DNA"/>
</dbReference>
<feature type="region of interest" description="Disordered" evidence="1">
    <location>
        <begin position="1"/>
        <end position="22"/>
    </location>
</feature>
<comment type="caution">
    <text evidence="2">The sequence shown here is derived from an EMBL/GenBank/DDBJ whole genome shotgun (WGS) entry which is preliminary data.</text>
</comment>
<evidence type="ECO:0000313" key="3">
    <source>
        <dbReference type="Proteomes" id="UP001347796"/>
    </source>
</evidence>
<protein>
    <submittedName>
        <fullName evidence="2">Uncharacterized protein</fullName>
    </submittedName>
</protein>
<accession>A0AAN8JAI5</accession>
<keyword evidence="3" id="KW-1185">Reference proteome</keyword>
<reference evidence="2 3" key="1">
    <citation type="submission" date="2024-01" db="EMBL/GenBank/DDBJ databases">
        <title>The genome of the rayed Mediterranean limpet Patella caerulea (Linnaeus, 1758).</title>
        <authorList>
            <person name="Anh-Thu Weber A."/>
            <person name="Halstead-Nussloch G."/>
        </authorList>
    </citation>
    <scope>NUCLEOTIDE SEQUENCE [LARGE SCALE GENOMIC DNA]</scope>
    <source>
        <strain evidence="2">AATW-2023a</strain>
        <tissue evidence="2">Whole specimen</tissue>
    </source>
</reference>
<name>A0AAN8JAI5_PATCE</name>
<organism evidence="2 3">
    <name type="scientific">Patella caerulea</name>
    <name type="common">Rayed Mediterranean limpet</name>
    <dbReference type="NCBI Taxonomy" id="87958"/>
    <lineage>
        <taxon>Eukaryota</taxon>
        <taxon>Metazoa</taxon>
        <taxon>Spiralia</taxon>
        <taxon>Lophotrochozoa</taxon>
        <taxon>Mollusca</taxon>
        <taxon>Gastropoda</taxon>
        <taxon>Patellogastropoda</taxon>
        <taxon>Patelloidea</taxon>
        <taxon>Patellidae</taxon>
        <taxon>Patella</taxon>
    </lineage>
</organism>
<dbReference type="AlphaFoldDB" id="A0AAN8JAI5"/>
<gene>
    <name evidence="2" type="ORF">SNE40_018329</name>
</gene>
<proteinExistence type="predicted"/>
<dbReference type="Proteomes" id="UP001347796">
    <property type="component" value="Unassembled WGS sequence"/>
</dbReference>
<evidence type="ECO:0000256" key="1">
    <source>
        <dbReference type="SAM" id="MobiDB-lite"/>
    </source>
</evidence>